<accession>A0A8C6XYR0</accession>
<dbReference type="InterPro" id="IPR014722">
    <property type="entry name" value="Rib_uL2_dom2"/>
</dbReference>
<evidence type="ECO:0000256" key="5">
    <source>
        <dbReference type="ARBA" id="ARBA00035357"/>
    </source>
</evidence>
<comment type="similarity">
    <text evidence="1">Belongs to the universal ribosomal protein uL24 family.</text>
</comment>
<name>A0A8C6XYR0_NAJNA</name>
<dbReference type="Proteomes" id="UP000694559">
    <property type="component" value="Unplaced"/>
</dbReference>
<dbReference type="GO" id="GO:0003723">
    <property type="term" value="F:RNA binding"/>
    <property type="evidence" value="ECO:0007669"/>
    <property type="project" value="InterPro"/>
</dbReference>
<dbReference type="OMA" id="PPYWYKW"/>
<dbReference type="GeneTree" id="ENSGT00390000014542"/>
<dbReference type="GO" id="GO:0003735">
    <property type="term" value="F:structural constituent of ribosome"/>
    <property type="evidence" value="ECO:0007669"/>
    <property type="project" value="InterPro"/>
</dbReference>
<proteinExistence type="inferred from homology"/>
<dbReference type="InterPro" id="IPR003256">
    <property type="entry name" value="Ribosomal_uL24"/>
</dbReference>
<feature type="region of interest" description="Disordered" evidence="6">
    <location>
        <begin position="86"/>
        <end position="109"/>
    </location>
</feature>
<keyword evidence="2" id="KW-0689">Ribosomal protein</keyword>
<protein>
    <recommendedName>
        <fullName evidence="4">Large ribosomal subunit protein uL24m</fullName>
    </recommendedName>
    <alternativeName>
        <fullName evidence="5">39S ribosomal protein L24, mitochondrial</fullName>
    </alternativeName>
</protein>
<dbReference type="GO" id="GO:1990904">
    <property type="term" value="C:ribonucleoprotein complex"/>
    <property type="evidence" value="ECO:0007669"/>
    <property type="project" value="UniProtKB-KW"/>
</dbReference>
<dbReference type="GO" id="GO:0006412">
    <property type="term" value="P:translation"/>
    <property type="evidence" value="ECO:0007669"/>
    <property type="project" value="InterPro"/>
</dbReference>
<keyword evidence="3" id="KW-0687">Ribonucleoprotein</keyword>
<evidence type="ECO:0000256" key="2">
    <source>
        <dbReference type="ARBA" id="ARBA00022980"/>
    </source>
</evidence>
<reference evidence="8" key="1">
    <citation type="submission" date="2025-08" db="UniProtKB">
        <authorList>
            <consortium name="Ensembl"/>
        </authorList>
    </citation>
    <scope>IDENTIFICATION</scope>
</reference>
<dbReference type="GO" id="GO:0005840">
    <property type="term" value="C:ribosome"/>
    <property type="evidence" value="ECO:0007669"/>
    <property type="project" value="UniProtKB-KW"/>
</dbReference>
<dbReference type="SMART" id="SM00739">
    <property type="entry name" value="KOW"/>
    <property type="match status" value="1"/>
</dbReference>
<dbReference type="InterPro" id="IPR008991">
    <property type="entry name" value="Translation_prot_SH3-like_sf"/>
</dbReference>
<dbReference type="CDD" id="cd06089">
    <property type="entry name" value="KOW_RPL26"/>
    <property type="match status" value="1"/>
</dbReference>
<organism evidence="8 9">
    <name type="scientific">Naja naja</name>
    <name type="common">Indian cobra</name>
    <dbReference type="NCBI Taxonomy" id="35670"/>
    <lineage>
        <taxon>Eukaryota</taxon>
        <taxon>Metazoa</taxon>
        <taxon>Chordata</taxon>
        <taxon>Craniata</taxon>
        <taxon>Vertebrata</taxon>
        <taxon>Euteleostomi</taxon>
        <taxon>Lepidosauria</taxon>
        <taxon>Squamata</taxon>
        <taxon>Bifurcata</taxon>
        <taxon>Unidentata</taxon>
        <taxon>Episquamata</taxon>
        <taxon>Toxicofera</taxon>
        <taxon>Serpentes</taxon>
        <taxon>Colubroidea</taxon>
        <taxon>Elapidae</taxon>
        <taxon>Elapinae</taxon>
        <taxon>Naja</taxon>
    </lineage>
</organism>
<evidence type="ECO:0000259" key="7">
    <source>
        <dbReference type="SMART" id="SM00739"/>
    </source>
</evidence>
<evidence type="ECO:0000256" key="6">
    <source>
        <dbReference type="SAM" id="MobiDB-lite"/>
    </source>
</evidence>
<dbReference type="InterPro" id="IPR041988">
    <property type="entry name" value="Ribosomal_uL24_KOW"/>
</dbReference>
<dbReference type="OrthoDB" id="359154at2759"/>
<dbReference type="InterPro" id="IPR005824">
    <property type="entry name" value="KOW"/>
</dbReference>
<evidence type="ECO:0000313" key="8">
    <source>
        <dbReference type="Ensembl" id="ENSNNAP00000021759.1"/>
    </source>
</evidence>
<dbReference type="Pfam" id="PF00467">
    <property type="entry name" value="KOW"/>
    <property type="match status" value="1"/>
</dbReference>
<dbReference type="PANTHER" id="PTHR12903">
    <property type="entry name" value="MITOCHONDRIAL RIBOSOMAL PROTEIN L24"/>
    <property type="match status" value="1"/>
</dbReference>
<evidence type="ECO:0000313" key="9">
    <source>
        <dbReference type="Proteomes" id="UP000694559"/>
    </source>
</evidence>
<dbReference type="SUPFAM" id="SSF50104">
    <property type="entry name" value="Translation proteins SH3-like domain"/>
    <property type="match status" value="1"/>
</dbReference>
<feature type="domain" description="KOW" evidence="7">
    <location>
        <begin position="44"/>
        <end position="71"/>
    </location>
</feature>
<reference evidence="8" key="2">
    <citation type="submission" date="2025-09" db="UniProtKB">
        <authorList>
            <consortium name="Ensembl"/>
        </authorList>
    </citation>
    <scope>IDENTIFICATION</scope>
</reference>
<dbReference type="Ensembl" id="ENSNNAT00000022815.1">
    <property type="protein sequence ID" value="ENSNNAP00000021759.1"/>
    <property type="gene ID" value="ENSNNAG00000014387.1"/>
</dbReference>
<dbReference type="Gene3D" id="2.30.30.30">
    <property type="match status" value="1"/>
</dbReference>
<evidence type="ECO:0000256" key="3">
    <source>
        <dbReference type="ARBA" id="ARBA00023274"/>
    </source>
</evidence>
<sequence length="197" mass="22362">MRLTRLLAMAEKLTPPWAPELGRAGKAPRRKKPALAPIPEEDWQVFRGDTMQILSGREAGKQGQVIQVDKEQQSVLLERLNMVRGGAASTGTPSLQGKRGETPTLDTGGLPTEVAWRYTEQGERVRVSLRTGRIIPKPLEQREDGIIPELWVDGPKDTSTKDALEKTYTPSLKTFQEEIMERMGIVERRRHRKSYWY</sequence>
<gene>
    <name evidence="8" type="primary">MRPL24</name>
</gene>
<dbReference type="AlphaFoldDB" id="A0A8C6XYR0"/>
<evidence type="ECO:0000256" key="4">
    <source>
        <dbReference type="ARBA" id="ARBA00035283"/>
    </source>
</evidence>
<evidence type="ECO:0000256" key="1">
    <source>
        <dbReference type="ARBA" id="ARBA00010618"/>
    </source>
</evidence>
<keyword evidence="9" id="KW-1185">Reference proteome</keyword>